<accession>A0A834X4H2</accession>
<comment type="caution">
    <text evidence="1">The sequence shown here is derived from an EMBL/GenBank/DDBJ whole genome shotgun (WGS) entry which is preliminary data.</text>
</comment>
<gene>
    <name evidence="1" type="ORF">G2W53_006613</name>
</gene>
<dbReference type="EMBL" id="JAAIUW010000003">
    <property type="protein sequence ID" value="KAF7838131.1"/>
    <property type="molecule type" value="Genomic_DNA"/>
</dbReference>
<dbReference type="AlphaFoldDB" id="A0A834X4H2"/>
<evidence type="ECO:0000313" key="2">
    <source>
        <dbReference type="Proteomes" id="UP000634136"/>
    </source>
</evidence>
<proteinExistence type="predicted"/>
<keyword evidence="2" id="KW-1185">Reference proteome</keyword>
<protein>
    <submittedName>
        <fullName evidence="1">Uncharacterized protein</fullName>
    </submittedName>
</protein>
<reference evidence="1" key="1">
    <citation type="submission" date="2020-09" db="EMBL/GenBank/DDBJ databases">
        <title>Genome-Enabled Discovery of Anthraquinone Biosynthesis in Senna tora.</title>
        <authorList>
            <person name="Kang S.-H."/>
            <person name="Pandey R.P."/>
            <person name="Lee C.-M."/>
            <person name="Sim J.-S."/>
            <person name="Jeong J.-T."/>
            <person name="Choi B.-S."/>
            <person name="Jung M."/>
            <person name="Ginzburg D."/>
            <person name="Zhao K."/>
            <person name="Won S.Y."/>
            <person name="Oh T.-J."/>
            <person name="Yu Y."/>
            <person name="Kim N.-H."/>
            <person name="Lee O.R."/>
            <person name="Lee T.-H."/>
            <person name="Bashyal P."/>
            <person name="Kim T.-S."/>
            <person name="Lee W.-H."/>
            <person name="Kawkins C."/>
            <person name="Kim C.-K."/>
            <person name="Kim J.S."/>
            <person name="Ahn B.O."/>
            <person name="Rhee S.Y."/>
            <person name="Sohng J.K."/>
        </authorList>
    </citation>
    <scope>NUCLEOTIDE SEQUENCE</scope>
    <source>
        <tissue evidence="1">Leaf</tissue>
    </source>
</reference>
<dbReference type="OrthoDB" id="1396902at2759"/>
<evidence type="ECO:0000313" key="1">
    <source>
        <dbReference type="EMBL" id="KAF7838131.1"/>
    </source>
</evidence>
<dbReference type="Proteomes" id="UP000634136">
    <property type="component" value="Unassembled WGS sequence"/>
</dbReference>
<name>A0A834X4H2_9FABA</name>
<organism evidence="1 2">
    <name type="scientific">Senna tora</name>
    <dbReference type="NCBI Taxonomy" id="362788"/>
    <lineage>
        <taxon>Eukaryota</taxon>
        <taxon>Viridiplantae</taxon>
        <taxon>Streptophyta</taxon>
        <taxon>Embryophyta</taxon>
        <taxon>Tracheophyta</taxon>
        <taxon>Spermatophyta</taxon>
        <taxon>Magnoliopsida</taxon>
        <taxon>eudicotyledons</taxon>
        <taxon>Gunneridae</taxon>
        <taxon>Pentapetalae</taxon>
        <taxon>rosids</taxon>
        <taxon>fabids</taxon>
        <taxon>Fabales</taxon>
        <taxon>Fabaceae</taxon>
        <taxon>Caesalpinioideae</taxon>
        <taxon>Cassia clade</taxon>
        <taxon>Senna</taxon>
    </lineage>
</organism>
<sequence length="93" mass="10512">MEVLHHPSTTTCSTSYDAAGTSIPYFLPQERNHNNNVLVSYPSMKKGKSTFRIQFKKLYSNRVRGRSGPLRSLARKLGRFKVRIILVQGTGSK</sequence>